<evidence type="ECO:0000256" key="6">
    <source>
        <dbReference type="SAM" id="Phobius"/>
    </source>
</evidence>
<dbReference type="InterPro" id="IPR020846">
    <property type="entry name" value="MFS_dom"/>
</dbReference>
<evidence type="ECO:0000256" key="1">
    <source>
        <dbReference type="ARBA" id="ARBA00004141"/>
    </source>
</evidence>
<evidence type="ECO:0000256" key="4">
    <source>
        <dbReference type="ARBA" id="ARBA00022989"/>
    </source>
</evidence>
<dbReference type="Pfam" id="PF07690">
    <property type="entry name" value="MFS_1"/>
    <property type="match status" value="1"/>
</dbReference>
<evidence type="ECO:0000256" key="5">
    <source>
        <dbReference type="ARBA" id="ARBA00023136"/>
    </source>
</evidence>
<dbReference type="InterPro" id="IPR036259">
    <property type="entry name" value="MFS_trans_sf"/>
</dbReference>
<dbReference type="InterPro" id="IPR011701">
    <property type="entry name" value="MFS"/>
</dbReference>
<dbReference type="GO" id="GO:0016020">
    <property type="term" value="C:membrane"/>
    <property type="evidence" value="ECO:0007669"/>
    <property type="project" value="UniProtKB-SubCell"/>
</dbReference>
<dbReference type="GeneID" id="85315093"/>
<dbReference type="GO" id="GO:0022857">
    <property type="term" value="F:transmembrane transporter activity"/>
    <property type="evidence" value="ECO:0007669"/>
    <property type="project" value="InterPro"/>
</dbReference>
<feature type="transmembrane region" description="Helical" evidence="6">
    <location>
        <begin position="318"/>
        <end position="339"/>
    </location>
</feature>
<dbReference type="SUPFAM" id="SSF103473">
    <property type="entry name" value="MFS general substrate transporter"/>
    <property type="match status" value="1"/>
</dbReference>
<dbReference type="EMBL" id="MU839025">
    <property type="protein sequence ID" value="KAK1763714.1"/>
    <property type="molecule type" value="Genomic_DNA"/>
</dbReference>
<dbReference type="PROSITE" id="PS50850">
    <property type="entry name" value="MFS"/>
    <property type="match status" value="1"/>
</dbReference>
<evidence type="ECO:0000313" key="9">
    <source>
        <dbReference type="Proteomes" id="UP001244011"/>
    </source>
</evidence>
<keyword evidence="9" id="KW-1185">Reference proteome</keyword>
<feature type="transmembrane region" description="Helical" evidence="6">
    <location>
        <begin position="211"/>
        <end position="232"/>
    </location>
</feature>
<protein>
    <submittedName>
        <fullName evidence="8">High-affinity nicotinic acid transporter</fullName>
    </submittedName>
</protein>
<keyword evidence="3 6" id="KW-0812">Transmembrane</keyword>
<gene>
    <name evidence="8" type="ORF">QBC33DRAFT_596975</name>
</gene>
<keyword evidence="4 6" id="KW-1133">Transmembrane helix</keyword>
<sequence length="492" mass="54099">MGRIIDSTGTQDLSALEKEKVGSLHTEYAALPPAIDPKRERQVVRKLDIFIAPIVVLVELVSNLDRGNIGFAATQGMAKDLHLVGNQFNIAVSILFVTYITFEFPAALFVKWIGFQRVIPICALIWGTVCLCTGFVQSFGSLVAVRLLLGAAEGCIFPSLSLLLLNWYKREELVTRITFIWGGAALSAAFGGLIAFGVLQMDGVAGYRGWRWLYIIEGLITIVLAAACFFLIPKNYETAYFLNDDDKQVMRIRAEQAEAYSGGDGHFKFSELKLALSDVKVWCNAICQLACTTITYGFGTFLPLIIQESFHYSVSQAQYLTIPVNLWGAIIYICVALLADKHSNRFLPLVSFAPLMVCGYAVLLSPVSSGAKYGATYLISTGIYICAGINFAWLTANSAPDGKRAASVGIQQSVTQLAGVVSGQIYSSTSAPKYRLGHSWSLGCACVAWCGWWTYRLILKNREKKKNAMREASTVDVQVVFSDRSPEFKYVF</sequence>
<feature type="transmembrane region" description="Helical" evidence="6">
    <location>
        <begin position="118"/>
        <end position="137"/>
    </location>
</feature>
<feature type="transmembrane region" description="Helical" evidence="6">
    <location>
        <begin position="281"/>
        <end position="306"/>
    </location>
</feature>
<dbReference type="FunFam" id="1.20.1250.20:FF:000013">
    <property type="entry name" value="MFS general substrate transporter"/>
    <property type="match status" value="1"/>
</dbReference>
<feature type="transmembrane region" description="Helical" evidence="6">
    <location>
        <begin position="177"/>
        <end position="199"/>
    </location>
</feature>
<dbReference type="Gene3D" id="1.20.1250.20">
    <property type="entry name" value="MFS general substrate transporter like domains"/>
    <property type="match status" value="2"/>
</dbReference>
<evidence type="ECO:0000256" key="3">
    <source>
        <dbReference type="ARBA" id="ARBA00022692"/>
    </source>
</evidence>
<feature type="transmembrane region" description="Helical" evidence="6">
    <location>
        <begin position="143"/>
        <end position="165"/>
    </location>
</feature>
<feature type="transmembrane region" description="Helical" evidence="6">
    <location>
        <begin position="375"/>
        <end position="396"/>
    </location>
</feature>
<organism evidence="8 9">
    <name type="scientific">Phialemonium atrogriseum</name>
    <dbReference type="NCBI Taxonomy" id="1093897"/>
    <lineage>
        <taxon>Eukaryota</taxon>
        <taxon>Fungi</taxon>
        <taxon>Dikarya</taxon>
        <taxon>Ascomycota</taxon>
        <taxon>Pezizomycotina</taxon>
        <taxon>Sordariomycetes</taxon>
        <taxon>Sordariomycetidae</taxon>
        <taxon>Cephalothecales</taxon>
        <taxon>Cephalothecaceae</taxon>
        <taxon>Phialemonium</taxon>
    </lineage>
</organism>
<proteinExistence type="predicted"/>
<evidence type="ECO:0000313" key="8">
    <source>
        <dbReference type="EMBL" id="KAK1763714.1"/>
    </source>
</evidence>
<dbReference type="RefSeq" id="XP_060279927.1">
    <property type="nucleotide sequence ID" value="XM_060431906.1"/>
</dbReference>
<dbReference type="PANTHER" id="PTHR43791">
    <property type="entry name" value="PERMEASE-RELATED"/>
    <property type="match status" value="1"/>
</dbReference>
<keyword evidence="5 6" id="KW-0472">Membrane</keyword>
<dbReference type="FunFam" id="1.20.1250.20:FF:000057">
    <property type="entry name" value="MFS general substrate transporter"/>
    <property type="match status" value="1"/>
</dbReference>
<dbReference type="PANTHER" id="PTHR43791:SF24">
    <property type="entry name" value="NICOTINIC ACID PLASMA MEMBRANE TRANSPORTER"/>
    <property type="match status" value="1"/>
</dbReference>
<accession>A0AAJ0BV82</accession>
<evidence type="ECO:0000256" key="2">
    <source>
        <dbReference type="ARBA" id="ARBA00022448"/>
    </source>
</evidence>
<dbReference type="AlphaFoldDB" id="A0AAJ0BV82"/>
<evidence type="ECO:0000259" key="7">
    <source>
        <dbReference type="PROSITE" id="PS50850"/>
    </source>
</evidence>
<keyword evidence="2" id="KW-0813">Transport</keyword>
<name>A0AAJ0BV82_9PEZI</name>
<feature type="domain" description="Major facilitator superfamily (MFS) profile" evidence="7">
    <location>
        <begin position="51"/>
        <end position="492"/>
    </location>
</feature>
<comment type="subcellular location">
    <subcellularLocation>
        <location evidence="1">Membrane</location>
        <topology evidence="1">Multi-pass membrane protein</topology>
    </subcellularLocation>
</comment>
<dbReference type="Proteomes" id="UP001244011">
    <property type="component" value="Unassembled WGS sequence"/>
</dbReference>
<feature type="transmembrane region" description="Helical" evidence="6">
    <location>
        <begin position="346"/>
        <end position="363"/>
    </location>
</feature>
<reference evidence="8" key="1">
    <citation type="submission" date="2023-06" db="EMBL/GenBank/DDBJ databases">
        <title>Genome-scale phylogeny and comparative genomics of the fungal order Sordariales.</title>
        <authorList>
            <consortium name="Lawrence Berkeley National Laboratory"/>
            <person name="Hensen N."/>
            <person name="Bonometti L."/>
            <person name="Westerberg I."/>
            <person name="Brannstrom I.O."/>
            <person name="Guillou S."/>
            <person name="Cros-Aarteil S."/>
            <person name="Calhoun S."/>
            <person name="Haridas S."/>
            <person name="Kuo A."/>
            <person name="Mondo S."/>
            <person name="Pangilinan J."/>
            <person name="Riley R."/>
            <person name="Labutti K."/>
            <person name="Andreopoulos B."/>
            <person name="Lipzen A."/>
            <person name="Chen C."/>
            <person name="Yanf M."/>
            <person name="Daum C."/>
            <person name="Ng V."/>
            <person name="Clum A."/>
            <person name="Steindorff A."/>
            <person name="Ohm R."/>
            <person name="Martin F."/>
            <person name="Silar P."/>
            <person name="Natvig D."/>
            <person name="Lalanne C."/>
            <person name="Gautier V."/>
            <person name="Ament-Velasquez S.L."/>
            <person name="Kruys A."/>
            <person name="Hutchinson M.I."/>
            <person name="Powell A.J."/>
            <person name="Barry K."/>
            <person name="Miller A.N."/>
            <person name="Grigoriev I.V."/>
            <person name="Debuchy R."/>
            <person name="Gladieux P."/>
            <person name="Thoren M.H."/>
            <person name="Johannesson H."/>
        </authorList>
    </citation>
    <scope>NUCLEOTIDE SEQUENCE</scope>
    <source>
        <strain evidence="8">8032-3</strain>
    </source>
</reference>
<feature type="transmembrane region" description="Helical" evidence="6">
    <location>
        <begin position="84"/>
        <end position="106"/>
    </location>
</feature>
<comment type="caution">
    <text evidence="8">The sequence shown here is derived from an EMBL/GenBank/DDBJ whole genome shotgun (WGS) entry which is preliminary data.</text>
</comment>